<evidence type="ECO:0000313" key="2">
    <source>
        <dbReference type="EMBL" id="MBI6549836.1"/>
    </source>
</evidence>
<dbReference type="Gene3D" id="3.30.470.30">
    <property type="entry name" value="DNA ligase/mRNA capping enzyme"/>
    <property type="match status" value="1"/>
</dbReference>
<evidence type="ECO:0000313" key="3">
    <source>
        <dbReference type="Proteomes" id="UP000696184"/>
    </source>
</evidence>
<name>A0ABS0U7H5_9GAMM</name>
<dbReference type="InterPro" id="IPR021122">
    <property type="entry name" value="RNA_ligase_dom_REL/Rnl2"/>
</dbReference>
<protein>
    <submittedName>
        <fullName evidence="2">RNA ligase family protein</fullName>
    </submittedName>
</protein>
<comment type="caution">
    <text evidence="2">The sequence shown here is derived from an EMBL/GenBank/DDBJ whole genome shotgun (WGS) entry which is preliminary data.</text>
</comment>
<dbReference type="RefSeq" id="WP_198690608.1">
    <property type="nucleotide sequence ID" value="NZ_CAWPUD010000047.1"/>
</dbReference>
<dbReference type="PANTHER" id="PTHR43883">
    <property type="entry name" value="SLR0207 PROTEIN"/>
    <property type="match status" value="1"/>
</dbReference>
<keyword evidence="2" id="KW-0436">Ligase</keyword>
<evidence type="ECO:0000259" key="1">
    <source>
        <dbReference type="Pfam" id="PF09414"/>
    </source>
</evidence>
<dbReference type="Proteomes" id="UP000696184">
    <property type="component" value="Unassembled WGS sequence"/>
</dbReference>
<dbReference type="GO" id="GO:0016874">
    <property type="term" value="F:ligase activity"/>
    <property type="evidence" value="ECO:0007669"/>
    <property type="project" value="UniProtKB-KW"/>
</dbReference>
<proteinExistence type="predicted"/>
<organism evidence="2 3">
    <name type="scientific">Xenorhabdus lircayensis</name>
    <dbReference type="NCBI Taxonomy" id="2763499"/>
    <lineage>
        <taxon>Bacteria</taxon>
        <taxon>Pseudomonadati</taxon>
        <taxon>Pseudomonadota</taxon>
        <taxon>Gammaproteobacteria</taxon>
        <taxon>Enterobacterales</taxon>
        <taxon>Morganellaceae</taxon>
        <taxon>Xenorhabdus</taxon>
    </lineage>
</organism>
<reference evidence="2 3" key="1">
    <citation type="submission" date="2020-08" db="EMBL/GenBank/DDBJ databases">
        <title>Description of Xenorhabdus lircayensis sp. nov., the symbiotic bacterium associated with the entomopathogenic nematode Steirnernema unicornum.</title>
        <authorList>
            <person name="Castaneda-Alvarez C."/>
            <person name="Prodan S."/>
            <person name="Zamorano A."/>
            <person name="San-Blas E."/>
            <person name="Aballay E."/>
        </authorList>
    </citation>
    <scope>NUCLEOTIDE SEQUENCE [LARGE SCALE GENOMIC DNA]</scope>
    <source>
        <strain evidence="2 3">VLS</strain>
    </source>
</reference>
<sequence>MDMQSRKYGRTFHYPFSPGTTSDDRINHHWWQDVQKIKQLVHTEKLDGENNCLNRYGVFARSHAAPTQSAWTQQIRQRWQLLKDDLGDIEIFGENLYAIHSIEYRHLEEYFFVFAVRIKDSWLSWEEVKFYAALFDFPTVPEISIPETRNESQFMQNIIKTVKQGSYFSSWDTQTKQVCSMEGIVSRDAGEYLFTDFAHHVFKYVRKNHVKTDIHWKRHWQRAPLYFECLSNSNEFSNLKKYSAKGERE</sequence>
<keyword evidence="3" id="KW-1185">Reference proteome</keyword>
<dbReference type="Pfam" id="PF09414">
    <property type="entry name" value="RNA_ligase"/>
    <property type="match status" value="1"/>
</dbReference>
<gene>
    <name evidence="2" type="ORF">H8A87_14240</name>
</gene>
<dbReference type="InterPro" id="IPR052732">
    <property type="entry name" value="Cell-binding_unc_protein"/>
</dbReference>
<dbReference type="SUPFAM" id="SSF56091">
    <property type="entry name" value="DNA ligase/mRNA capping enzyme, catalytic domain"/>
    <property type="match status" value="1"/>
</dbReference>
<feature type="domain" description="RNA ligase" evidence="1">
    <location>
        <begin position="39"/>
        <end position="205"/>
    </location>
</feature>
<accession>A0ABS0U7H5</accession>
<dbReference type="EMBL" id="JACOII010000048">
    <property type="protein sequence ID" value="MBI6549836.1"/>
    <property type="molecule type" value="Genomic_DNA"/>
</dbReference>
<dbReference type="PANTHER" id="PTHR43883:SF1">
    <property type="entry name" value="GLUCONOKINASE"/>
    <property type="match status" value="1"/>
</dbReference>